<keyword evidence="1" id="KW-0472">Membrane</keyword>
<feature type="transmembrane region" description="Helical" evidence="1">
    <location>
        <begin position="67"/>
        <end position="88"/>
    </location>
</feature>
<keyword evidence="1" id="KW-0812">Transmembrane</keyword>
<evidence type="ECO:0000256" key="1">
    <source>
        <dbReference type="SAM" id="Phobius"/>
    </source>
</evidence>
<proteinExistence type="predicted"/>
<dbReference type="InterPro" id="IPR018723">
    <property type="entry name" value="DUF2254_membrane"/>
</dbReference>
<keyword evidence="3" id="KW-1185">Reference proteome</keyword>
<protein>
    <submittedName>
        <fullName evidence="2">DUF2254 domain-containing protein</fullName>
    </submittedName>
</protein>
<sequence length="452" mass="49129">MNGGIRARLLAIRSSYWFVPSVMALLAILLGAGMIWIDVRLGSGWIKGISWYQQIRADGAREMLSTIAGSMITVAGVVFSITIVALAYSSSQYGPRVLTNFMGDRGNKVTLGTFIATFLYSLMVLRTIRSGDDGFVPQYAVVVAMLLAACSIGVLIYFIHHVPQSIHINHVVARIGEQLVDDTRRRFPTQLGTPAEAPRPDRRLALEGDLIRVPGEATGYIQNIDHDRLLGVAREADVLIRLRYRPGDFIMAGRSLAVVGGDGDWDEGCTQALQACFTVGRKRTPEDDLMFLVSELVEIAARALSPGVNDPMTAVTCLDWLGAGALEFAARKLPESVREDEDGTPRLIARPDDFRLFVADSLGRLRHYVARDPIASLHFLRVVGEVAAGCPLQDQIDLLSAEAARFTEVAAAQLDGADARAVEERARELQSILARGAGRIDSAQAEWLGGSA</sequence>
<evidence type="ECO:0000313" key="3">
    <source>
        <dbReference type="Proteomes" id="UP001259572"/>
    </source>
</evidence>
<dbReference type="Proteomes" id="UP001259572">
    <property type="component" value="Unassembled WGS sequence"/>
</dbReference>
<gene>
    <name evidence="2" type="ORF">RQX22_09320</name>
</gene>
<keyword evidence="1" id="KW-1133">Transmembrane helix</keyword>
<name>A0ABU3Q767_9SPHN</name>
<organism evidence="2 3">
    <name type="scientific">Sphingosinicella rhizophila</name>
    <dbReference type="NCBI Taxonomy" id="3050082"/>
    <lineage>
        <taxon>Bacteria</taxon>
        <taxon>Pseudomonadati</taxon>
        <taxon>Pseudomonadota</taxon>
        <taxon>Alphaproteobacteria</taxon>
        <taxon>Sphingomonadales</taxon>
        <taxon>Sphingosinicellaceae</taxon>
        <taxon>Sphingosinicella</taxon>
    </lineage>
</organism>
<feature type="transmembrane region" description="Helical" evidence="1">
    <location>
        <begin position="16"/>
        <end position="37"/>
    </location>
</feature>
<accession>A0ABU3Q767</accession>
<feature type="transmembrane region" description="Helical" evidence="1">
    <location>
        <begin position="109"/>
        <end position="128"/>
    </location>
</feature>
<dbReference type="RefSeq" id="WP_315725818.1">
    <property type="nucleotide sequence ID" value="NZ_JAVUPU010000004.1"/>
</dbReference>
<comment type="caution">
    <text evidence="2">The sequence shown here is derived from an EMBL/GenBank/DDBJ whole genome shotgun (WGS) entry which is preliminary data.</text>
</comment>
<dbReference type="EMBL" id="JAVUPU010000004">
    <property type="protein sequence ID" value="MDT9599147.1"/>
    <property type="molecule type" value="Genomic_DNA"/>
</dbReference>
<dbReference type="Pfam" id="PF10011">
    <property type="entry name" value="DUF2254"/>
    <property type="match status" value="1"/>
</dbReference>
<evidence type="ECO:0000313" key="2">
    <source>
        <dbReference type="EMBL" id="MDT9599147.1"/>
    </source>
</evidence>
<feature type="transmembrane region" description="Helical" evidence="1">
    <location>
        <begin position="140"/>
        <end position="159"/>
    </location>
</feature>
<reference evidence="2 3" key="1">
    <citation type="submission" date="2023-05" db="EMBL/GenBank/DDBJ databases">
        <authorList>
            <person name="Guo Y."/>
        </authorList>
    </citation>
    <scope>NUCLEOTIDE SEQUENCE [LARGE SCALE GENOMIC DNA]</scope>
    <source>
        <strain evidence="2 3">GR2756</strain>
    </source>
</reference>